<keyword evidence="2" id="KW-1185">Reference proteome</keyword>
<name>A0A934IK72_9RHOB</name>
<proteinExistence type="predicted"/>
<organism evidence="1 2">
    <name type="scientific">Palleronia pontilimi</name>
    <dbReference type="NCBI Taxonomy" id="1964209"/>
    <lineage>
        <taxon>Bacteria</taxon>
        <taxon>Pseudomonadati</taxon>
        <taxon>Pseudomonadota</taxon>
        <taxon>Alphaproteobacteria</taxon>
        <taxon>Rhodobacterales</taxon>
        <taxon>Roseobacteraceae</taxon>
        <taxon>Palleronia</taxon>
    </lineage>
</organism>
<comment type="caution">
    <text evidence="1">The sequence shown here is derived from an EMBL/GenBank/DDBJ whole genome shotgun (WGS) entry which is preliminary data.</text>
</comment>
<dbReference type="Proteomes" id="UP000642488">
    <property type="component" value="Unassembled WGS sequence"/>
</dbReference>
<evidence type="ECO:0000313" key="1">
    <source>
        <dbReference type="EMBL" id="MBJ3764443.1"/>
    </source>
</evidence>
<gene>
    <name evidence="1" type="ORF">ILP92_17035</name>
</gene>
<accession>A0A934IK72</accession>
<dbReference type="EMBL" id="JAEKPD010000025">
    <property type="protein sequence ID" value="MBJ3764443.1"/>
    <property type="molecule type" value="Genomic_DNA"/>
</dbReference>
<dbReference type="AlphaFoldDB" id="A0A934IK72"/>
<protein>
    <recommendedName>
        <fullName evidence="3">DUF2169 domain-containing protein</fullName>
    </recommendedName>
</protein>
<sequence length="300" mass="31303">MIVEPAENAPPHFFLIGVRAPNGGAQDDGAGGVSHEDVGTIALRAGVDFSGAPLANPGEVATDDAAYADMPDGGPFRHEADIATYKPRPDVIVVDDLPAILTPLQMADLGLGDPVDVSEAFYGHLAATNFGTVRIDRGAGFGAAVARPFGWANRGDGGDAPTPGTRQALAGTHPIPGGVPPARRERYLAEFNKDGGAHKLPIGYDNAYQNGGALPGEAFFAPGDRLRFDELGAPPPITLTIPAAPPLTARGEDGPLDPPLPLTPLVDTVVMDRAAQTFTLIWRATFPWEARLETARLEVG</sequence>
<dbReference type="RefSeq" id="WP_198917618.1">
    <property type="nucleotide sequence ID" value="NZ_JAEKPD010000025.1"/>
</dbReference>
<reference evidence="1" key="1">
    <citation type="submission" date="2020-12" db="EMBL/GenBank/DDBJ databases">
        <title>Bacterial taxonomy.</title>
        <authorList>
            <person name="Pan X."/>
        </authorList>
    </citation>
    <scope>NUCLEOTIDE SEQUENCE</scope>
    <source>
        <strain evidence="1">KCTC 52957</strain>
    </source>
</reference>
<evidence type="ECO:0000313" key="2">
    <source>
        <dbReference type="Proteomes" id="UP000642488"/>
    </source>
</evidence>
<evidence type="ECO:0008006" key="3">
    <source>
        <dbReference type="Google" id="ProtNLM"/>
    </source>
</evidence>